<dbReference type="EMBL" id="AFBI03000046">
    <property type="protein sequence ID" value="EJW03081.1"/>
    <property type="molecule type" value="Genomic_DNA"/>
</dbReference>
<feature type="region of interest" description="Disordered" evidence="1">
    <location>
        <begin position="1"/>
        <end position="27"/>
    </location>
</feature>
<gene>
    <name evidence="2" type="ORF">EDEG_02533</name>
</gene>
<dbReference type="AlphaFoldDB" id="J9D5P4"/>
<keyword evidence="3" id="KW-1185">Reference proteome</keyword>
<name>J9D5P4_EDHAE</name>
<dbReference type="VEuPathDB" id="MicrosporidiaDB:EDEG_02533"/>
<dbReference type="InParanoid" id="J9D5P4"/>
<comment type="caution">
    <text evidence="2">The sequence shown here is derived from an EMBL/GenBank/DDBJ whole genome shotgun (WGS) entry which is preliminary data.</text>
</comment>
<protein>
    <submittedName>
        <fullName evidence="2">Uncharacterized protein</fullName>
    </submittedName>
</protein>
<evidence type="ECO:0000256" key="1">
    <source>
        <dbReference type="SAM" id="MobiDB-lite"/>
    </source>
</evidence>
<feature type="compositionally biased region" description="Polar residues" evidence="1">
    <location>
        <begin position="16"/>
        <end position="27"/>
    </location>
</feature>
<dbReference type="Proteomes" id="UP000003163">
    <property type="component" value="Unassembled WGS sequence"/>
</dbReference>
<accession>J9D5P4</accession>
<sequence length="160" mass="18072">MNNEGSKRSREKDLLNKNSNRKSSFCHNNNNIYNSLNNNIPNFTKTSNLHNKDEETSLRVQPPTAVDSTRKCVENKSLSSMDQNEGSHFIANASHHITPPQILGQLLNHLTKSNVKVKRIRKPVAYDTRISVKGPLDSKDTKDALASVIRNLNCSLKRQH</sequence>
<reference evidence="3" key="2">
    <citation type="submission" date="2015-07" db="EMBL/GenBank/DDBJ databases">
        <title>Contrasting host-pathogen interactions and genome evolution in two generalist and specialist microsporidian pathogens of mosquitoes.</title>
        <authorList>
            <consortium name="The Broad Institute Genomics Platform"/>
            <consortium name="The Broad Institute Genome Sequencing Center for Infectious Disease"/>
            <person name="Cuomo C.A."/>
            <person name="Sanscrainte N.D."/>
            <person name="Goldberg J.M."/>
            <person name="Heiman D."/>
            <person name="Young S."/>
            <person name="Zeng Q."/>
            <person name="Becnel J.J."/>
            <person name="Birren B.W."/>
        </authorList>
    </citation>
    <scope>NUCLEOTIDE SEQUENCE [LARGE SCALE GENOMIC DNA]</scope>
    <source>
        <strain evidence="3">USNM 41457</strain>
    </source>
</reference>
<evidence type="ECO:0000313" key="2">
    <source>
        <dbReference type="EMBL" id="EJW03081.1"/>
    </source>
</evidence>
<dbReference type="HOGENOM" id="CLU_1652124_0_0_1"/>
<proteinExistence type="predicted"/>
<evidence type="ECO:0000313" key="3">
    <source>
        <dbReference type="Proteomes" id="UP000003163"/>
    </source>
</evidence>
<feature type="compositionally biased region" description="Basic and acidic residues" evidence="1">
    <location>
        <begin position="1"/>
        <end position="15"/>
    </location>
</feature>
<organism evidence="2 3">
    <name type="scientific">Edhazardia aedis (strain USNM 41457)</name>
    <name type="common">Microsporidian parasite</name>
    <dbReference type="NCBI Taxonomy" id="1003232"/>
    <lineage>
        <taxon>Eukaryota</taxon>
        <taxon>Fungi</taxon>
        <taxon>Fungi incertae sedis</taxon>
        <taxon>Microsporidia</taxon>
        <taxon>Edhazardia</taxon>
    </lineage>
</organism>
<feature type="region of interest" description="Disordered" evidence="1">
    <location>
        <begin position="44"/>
        <end position="71"/>
    </location>
</feature>
<reference evidence="2 3" key="1">
    <citation type="submission" date="2011-08" db="EMBL/GenBank/DDBJ databases">
        <authorList>
            <person name="Liu Z.J."/>
            <person name="Shi F.L."/>
            <person name="Lu J.Q."/>
            <person name="Li M."/>
            <person name="Wang Z.L."/>
        </authorList>
    </citation>
    <scope>NUCLEOTIDE SEQUENCE [LARGE SCALE GENOMIC DNA]</scope>
    <source>
        <strain evidence="2 3">USNM 41457</strain>
    </source>
</reference>